<dbReference type="InterPro" id="IPR052155">
    <property type="entry name" value="Biofilm_reg_signaling"/>
</dbReference>
<evidence type="ECO:0000256" key="1">
    <source>
        <dbReference type="SAM" id="MobiDB-lite"/>
    </source>
</evidence>
<feature type="region of interest" description="Disordered" evidence="1">
    <location>
        <begin position="1"/>
        <end position="26"/>
    </location>
</feature>
<evidence type="ECO:0000313" key="7">
    <source>
        <dbReference type="Proteomes" id="UP001484179"/>
    </source>
</evidence>
<dbReference type="SUPFAM" id="SSF55073">
    <property type="entry name" value="Nucleotide cyclase"/>
    <property type="match status" value="1"/>
</dbReference>
<dbReference type="InterPro" id="IPR035965">
    <property type="entry name" value="PAS-like_dom_sf"/>
</dbReference>
<feature type="domain" description="PAS" evidence="2">
    <location>
        <begin position="28"/>
        <end position="99"/>
    </location>
</feature>
<dbReference type="SUPFAM" id="SSF55785">
    <property type="entry name" value="PYP-like sensor domain (PAS domain)"/>
    <property type="match status" value="2"/>
</dbReference>
<dbReference type="InterPro" id="IPR000160">
    <property type="entry name" value="GGDEF_dom"/>
</dbReference>
<dbReference type="PROSITE" id="PS50113">
    <property type="entry name" value="PAC"/>
    <property type="match status" value="2"/>
</dbReference>
<feature type="domain" description="GGDEF" evidence="5">
    <location>
        <begin position="316"/>
        <end position="449"/>
    </location>
</feature>
<dbReference type="Gene3D" id="3.30.450.20">
    <property type="entry name" value="PAS domain"/>
    <property type="match status" value="2"/>
</dbReference>
<dbReference type="InterPro" id="IPR035919">
    <property type="entry name" value="EAL_sf"/>
</dbReference>
<name>A0ABZ3BMX9_BURPY</name>
<dbReference type="RefSeq" id="WP_342310457.1">
    <property type="nucleotide sequence ID" value="NZ_CP150850.1"/>
</dbReference>
<dbReference type="NCBIfam" id="TIGR00254">
    <property type="entry name" value="GGDEF"/>
    <property type="match status" value="1"/>
</dbReference>
<dbReference type="InterPro" id="IPR001633">
    <property type="entry name" value="EAL_dom"/>
</dbReference>
<dbReference type="PROSITE" id="PS50883">
    <property type="entry name" value="EAL"/>
    <property type="match status" value="1"/>
</dbReference>
<protein>
    <submittedName>
        <fullName evidence="6">EAL domain-containing protein</fullName>
    </submittedName>
</protein>
<dbReference type="Pfam" id="PF00990">
    <property type="entry name" value="GGDEF"/>
    <property type="match status" value="1"/>
</dbReference>
<dbReference type="Gene3D" id="3.20.20.450">
    <property type="entry name" value="EAL domain"/>
    <property type="match status" value="1"/>
</dbReference>
<feature type="domain" description="PAS" evidence="2">
    <location>
        <begin position="154"/>
        <end position="199"/>
    </location>
</feature>
<dbReference type="SMART" id="SM00052">
    <property type="entry name" value="EAL"/>
    <property type="match status" value="1"/>
</dbReference>
<dbReference type="CDD" id="cd00130">
    <property type="entry name" value="PAS"/>
    <property type="match status" value="2"/>
</dbReference>
<evidence type="ECO:0000259" key="2">
    <source>
        <dbReference type="PROSITE" id="PS50112"/>
    </source>
</evidence>
<gene>
    <name evidence="6" type="ORF">WN985_29130</name>
</gene>
<accession>A0ABZ3BMX9</accession>
<reference evidence="6 7" key="1">
    <citation type="submission" date="2024-04" db="EMBL/GenBank/DDBJ databases">
        <title>Biological Control Activity of Plant Growth Promoting Rhizobacteria Burkholderia pyrrocinia BX1 against Tobacco black shank Introduction Tobacco black shank (TBS) caused by the oomycete Phytophthora. nicotianae (P. nicotianae) has become a destructive soil.</title>
        <authorList>
            <person name="Liu X."/>
            <person name="Shu C."/>
        </authorList>
    </citation>
    <scope>NUCLEOTIDE SEQUENCE [LARGE SCALE GENOMIC DNA]</scope>
    <source>
        <strain evidence="6 7">BX1</strain>
    </source>
</reference>
<organism evidence="6 7">
    <name type="scientific">Burkholderia pyrrocinia</name>
    <name type="common">Pseudomonas pyrrocinia</name>
    <dbReference type="NCBI Taxonomy" id="60550"/>
    <lineage>
        <taxon>Bacteria</taxon>
        <taxon>Pseudomonadati</taxon>
        <taxon>Pseudomonadota</taxon>
        <taxon>Betaproteobacteria</taxon>
        <taxon>Burkholderiales</taxon>
        <taxon>Burkholderiaceae</taxon>
        <taxon>Burkholderia</taxon>
        <taxon>Burkholderia cepacia complex</taxon>
    </lineage>
</organism>
<dbReference type="InterPro" id="IPR029787">
    <property type="entry name" value="Nucleotide_cyclase"/>
</dbReference>
<dbReference type="Pfam" id="PF13426">
    <property type="entry name" value="PAS_9"/>
    <property type="match status" value="1"/>
</dbReference>
<evidence type="ECO:0000259" key="3">
    <source>
        <dbReference type="PROSITE" id="PS50113"/>
    </source>
</evidence>
<dbReference type="Proteomes" id="UP001484179">
    <property type="component" value="Chromosome 2"/>
</dbReference>
<evidence type="ECO:0000259" key="4">
    <source>
        <dbReference type="PROSITE" id="PS50883"/>
    </source>
</evidence>
<dbReference type="PANTHER" id="PTHR44757">
    <property type="entry name" value="DIGUANYLATE CYCLASE DGCP"/>
    <property type="match status" value="1"/>
</dbReference>
<dbReference type="SMART" id="SM00267">
    <property type="entry name" value="GGDEF"/>
    <property type="match status" value="1"/>
</dbReference>
<evidence type="ECO:0000313" key="6">
    <source>
        <dbReference type="EMBL" id="WZW56596.1"/>
    </source>
</evidence>
<dbReference type="Pfam" id="PF00563">
    <property type="entry name" value="EAL"/>
    <property type="match status" value="1"/>
</dbReference>
<proteinExistence type="predicted"/>
<dbReference type="SMART" id="SM00091">
    <property type="entry name" value="PAS"/>
    <property type="match status" value="2"/>
</dbReference>
<dbReference type="CDD" id="cd01948">
    <property type="entry name" value="EAL"/>
    <property type="match status" value="1"/>
</dbReference>
<feature type="domain" description="PAC" evidence="3">
    <location>
        <begin position="232"/>
        <end position="284"/>
    </location>
</feature>
<feature type="domain" description="PAC" evidence="3">
    <location>
        <begin position="102"/>
        <end position="153"/>
    </location>
</feature>
<feature type="domain" description="EAL" evidence="4">
    <location>
        <begin position="460"/>
        <end position="714"/>
    </location>
</feature>
<dbReference type="SUPFAM" id="SSF141868">
    <property type="entry name" value="EAL domain-like"/>
    <property type="match status" value="1"/>
</dbReference>
<dbReference type="CDD" id="cd01949">
    <property type="entry name" value="GGDEF"/>
    <property type="match status" value="1"/>
</dbReference>
<dbReference type="Pfam" id="PF08448">
    <property type="entry name" value="PAS_4"/>
    <property type="match status" value="1"/>
</dbReference>
<dbReference type="InterPro" id="IPR000700">
    <property type="entry name" value="PAS-assoc_C"/>
</dbReference>
<dbReference type="EMBL" id="CP150850">
    <property type="protein sequence ID" value="WZW56596.1"/>
    <property type="molecule type" value="Genomic_DNA"/>
</dbReference>
<dbReference type="InterPro" id="IPR013656">
    <property type="entry name" value="PAS_4"/>
</dbReference>
<dbReference type="PANTHER" id="PTHR44757:SF4">
    <property type="entry name" value="DIGUANYLATE CYCLASE DGCE-RELATED"/>
    <property type="match status" value="1"/>
</dbReference>
<dbReference type="NCBIfam" id="TIGR00229">
    <property type="entry name" value="sensory_box"/>
    <property type="match status" value="2"/>
</dbReference>
<dbReference type="PROSITE" id="PS50887">
    <property type="entry name" value="GGDEF"/>
    <property type="match status" value="1"/>
</dbReference>
<dbReference type="InterPro" id="IPR043128">
    <property type="entry name" value="Rev_trsase/Diguanyl_cyclase"/>
</dbReference>
<dbReference type="InterPro" id="IPR000014">
    <property type="entry name" value="PAS"/>
</dbReference>
<dbReference type="PROSITE" id="PS50112">
    <property type="entry name" value="PAS"/>
    <property type="match status" value="2"/>
</dbReference>
<dbReference type="SMART" id="SM00086">
    <property type="entry name" value="PAC"/>
    <property type="match status" value="2"/>
</dbReference>
<sequence>MKTERFAPSHDARETPHPEAHGDIRTTTDRHYRTLYESTPAMLHSIDPQGRLVHVSDVWLATFGYTRDEVIDRRWADFLTPASRDYATDVAIPELFRNGQCEAIEYQAVRNDGAVIDVLLSAIVQRDTCGALLSLSVMENVTERKRVQTELATQCERLRVTLHSIGDAVITTDAIGRIEYINPAAERLTGWTNADACGKPSEMVFHVVDAISRQPAANPVEVCLSEHRSFDETSHTLLISREGGEYHIEDSAAPIKDTAGAIFGVVLVFRNVSEQYRISREMTYRATHDTLTGLLNRDEFDNRLRHAHESALNTGVEHALMFIDLDQFKIVNDAAGHAAGDRLLKQISELIQNLIRKRDTFARLGGDEFGLILEGCSIDAAFGVAQKICDRVDAFRFPYGTQNFHVGTSIGLVPVDRRWTHTANILQAADNACHAAKVEGRNRVHTFFSDDQQIVAHRNDMQWARRIEHALDEAQFVLFWQQIRPLNDTECMIHGEILIRMRDDNGTLISPAAFLSSAERFHMITRIDRWVVRQVFDWMACHLDALEHVGSIGINLSGQSIGDQDFHRYVLDLLNEISFDHEKLCFEITETAAITNFSAATAFIDSMRASGIRFALDDFGSGVSSFGYLKNLPVDYLKIDGQFIRNLASDPVDQATVRCIQTIARATGKQTVAEFVETEHVERLLREIGIDYAQGFLGHRPASLNEMLEFRVPD</sequence>
<evidence type="ECO:0000259" key="5">
    <source>
        <dbReference type="PROSITE" id="PS50887"/>
    </source>
</evidence>
<keyword evidence="7" id="KW-1185">Reference proteome</keyword>
<dbReference type="InterPro" id="IPR001610">
    <property type="entry name" value="PAC"/>
</dbReference>
<dbReference type="Gene3D" id="3.30.70.270">
    <property type="match status" value="1"/>
</dbReference>